<proteinExistence type="predicted"/>
<reference evidence="1 2" key="1">
    <citation type="journal article" date="2023" name="ACS Omega">
        <title>Identification of the Neoaspergillic Acid Biosynthesis Gene Cluster by Establishing an In Vitro CRISPR-Ribonucleoprotein Genetic System in Aspergillus melleus.</title>
        <authorList>
            <person name="Yuan B."/>
            <person name="Grau M.F."/>
            <person name="Murata R.M."/>
            <person name="Torok T."/>
            <person name="Venkateswaran K."/>
            <person name="Stajich J.E."/>
            <person name="Wang C.C.C."/>
        </authorList>
    </citation>
    <scope>NUCLEOTIDE SEQUENCE [LARGE SCALE GENOMIC DNA]</scope>
    <source>
        <strain evidence="1 2">IMV 1140</strain>
    </source>
</reference>
<name>A0ACC3BC23_9EURO</name>
<sequence>MEPDHEWELWVSEEDYQGHDAMDEPPVFFKVQLSEEGQTGGFHIRNRPGEKQRREVSEFYSGRTRRRAFDVQCDARAIVHGTLEPGSGIRATLLVYDFTFNSYRSSRIKNADIWLDFQSKAGLSASGPSVVEVAPNKRYAVMESAQMETWTTGVDGSIGTEAFITVAANVGVQKSTEMTAIYSAEVTGNRPSDDWGNHYQAHWNLQENPSQRNGIVHNLRTCMLLRRANDDEFDCVPYIRVTPNLRTRLTSLGGGRSRDDPITYDPDYEPYIDIEGLGCIDRWNLGAVEFDKLWDCTFHTKFSGAMKDCQD</sequence>
<evidence type="ECO:0000313" key="2">
    <source>
        <dbReference type="Proteomes" id="UP001177260"/>
    </source>
</evidence>
<dbReference type="EMBL" id="JAOPJF010000010">
    <property type="protein sequence ID" value="KAK1147924.1"/>
    <property type="molecule type" value="Genomic_DNA"/>
</dbReference>
<organism evidence="1 2">
    <name type="scientific">Aspergillus melleus</name>
    <dbReference type="NCBI Taxonomy" id="138277"/>
    <lineage>
        <taxon>Eukaryota</taxon>
        <taxon>Fungi</taxon>
        <taxon>Dikarya</taxon>
        <taxon>Ascomycota</taxon>
        <taxon>Pezizomycotina</taxon>
        <taxon>Eurotiomycetes</taxon>
        <taxon>Eurotiomycetidae</taxon>
        <taxon>Eurotiales</taxon>
        <taxon>Aspergillaceae</taxon>
        <taxon>Aspergillus</taxon>
        <taxon>Aspergillus subgen. Circumdati</taxon>
    </lineage>
</organism>
<dbReference type="Proteomes" id="UP001177260">
    <property type="component" value="Unassembled WGS sequence"/>
</dbReference>
<accession>A0ACC3BC23</accession>
<keyword evidence="2" id="KW-1185">Reference proteome</keyword>
<evidence type="ECO:0000313" key="1">
    <source>
        <dbReference type="EMBL" id="KAK1147924.1"/>
    </source>
</evidence>
<gene>
    <name evidence="1" type="ORF">N8T08_000440</name>
</gene>
<comment type="caution">
    <text evidence="1">The sequence shown here is derived from an EMBL/GenBank/DDBJ whole genome shotgun (WGS) entry which is preliminary data.</text>
</comment>
<protein>
    <submittedName>
        <fullName evidence="1">Uncharacterized protein</fullName>
    </submittedName>
</protein>